<sequence>MNHGLCFARPTTMKAIQDVAGCHVEPMYKSSSTSSIDNPVVTPRHDKVVPDTLYIKEEWGDVTFWANEGGRFNLSHIADGTSMVIMGQNQDNTRNSEAGNCLSYTAPPAGTNKSRLPFRPFSKKGKSTSSSSTSTFGCKVVLAKKNGKSFTELNQTYICVNEETANVVYITEKVQEKWGEAVLVAGNGLAIQDEEGTRGSKFWKCQSRKIYAIQETTTGNTTKKRPSHRRDDDFTDGEEESYNLKRKKSFRLCKDELAELKQETSNLREEMILTNSNVDECKSMLKDLIVVNKLLPLPPSVVKLVCDAFKCKVCLKASIQPPVIATRCCNVLLGCSECINTWYSGEGGLDKTCPHCREPRGYAQTIQFKGIDEFLTGFGNIMAEPLGQQQ</sequence>
<feature type="domain" description="RING-type" evidence="6">
    <location>
        <begin position="311"/>
        <end position="357"/>
    </location>
</feature>
<dbReference type="OrthoDB" id="5986829at2759"/>
<dbReference type="InterPro" id="IPR001841">
    <property type="entry name" value="Znf_RING"/>
</dbReference>
<keyword evidence="1 3" id="KW-0863">Zinc-finger</keyword>
<keyword evidence="2" id="KW-0862">Zinc</keyword>
<feature type="region of interest" description="Disordered" evidence="5">
    <location>
        <begin position="216"/>
        <end position="238"/>
    </location>
</feature>
<feature type="coiled-coil region" evidence="4">
    <location>
        <begin position="250"/>
        <end position="277"/>
    </location>
</feature>
<comment type="caution">
    <text evidence="7">The sequence shown here is derived from an EMBL/GenBank/DDBJ whole genome shotgun (WGS) entry which is preliminary data.</text>
</comment>
<dbReference type="PROSITE" id="PS50089">
    <property type="entry name" value="ZF_RING_2"/>
    <property type="match status" value="1"/>
</dbReference>
<evidence type="ECO:0000259" key="6">
    <source>
        <dbReference type="PROSITE" id="PS50089"/>
    </source>
</evidence>
<evidence type="ECO:0000256" key="5">
    <source>
        <dbReference type="SAM" id="MobiDB-lite"/>
    </source>
</evidence>
<evidence type="ECO:0000313" key="7">
    <source>
        <dbReference type="EMBL" id="KAJ7384356.1"/>
    </source>
</evidence>
<dbReference type="EMBL" id="MU825888">
    <property type="protein sequence ID" value="KAJ7384356.1"/>
    <property type="molecule type" value="Genomic_DNA"/>
</dbReference>
<dbReference type="Gene3D" id="3.30.40.10">
    <property type="entry name" value="Zinc/RING finger domain, C3HC4 (zinc finger)"/>
    <property type="match status" value="1"/>
</dbReference>
<dbReference type="InterPro" id="IPR013083">
    <property type="entry name" value="Znf_RING/FYVE/PHD"/>
</dbReference>
<evidence type="ECO:0000313" key="8">
    <source>
        <dbReference type="Proteomes" id="UP001163046"/>
    </source>
</evidence>
<evidence type="ECO:0000256" key="2">
    <source>
        <dbReference type="ARBA" id="ARBA00022833"/>
    </source>
</evidence>
<dbReference type="Proteomes" id="UP001163046">
    <property type="component" value="Unassembled WGS sequence"/>
</dbReference>
<dbReference type="GO" id="GO:0008270">
    <property type="term" value="F:zinc ion binding"/>
    <property type="evidence" value="ECO:0007669"/>
    <property type="project" value="UniProtKB-KW"/>
</dbReference>
<accession>A0A9X0D2N6</accession>
<reference evidence="7" key="1">
    <citation type="submission" date="2023-01" db="EMBL/GenBank/DDBJ databases">
        <title>Genome assembly of the deep-sea coral Lophelia pertusa.</title>
        <authorList>
            <person name="Herrera S."/>
            <person name="Cordes E."/>
        </authorList>
    </citation>
    <scope>NUCLEOTIDE SEQUENCE</scope>
    <source>
        <strain evidence="7">USNM1676648</strain>
        <tissue evidence="7">Polyp</tissue>
    </source>
</reference>
<organism evidence="7 8">
    <name type="scientific">Desmophyllum pertusum</name>
    <dbReference type="NCBI Taxonomy" id="174260"/>
    <lineage>
        <taxon>Eukaryota</taxon>
        <taxon>Metazoa</taxon>
        <taxon>Cnidaria</taxon>
        <taxon>Anthozoa</taxon>
        <taxon>Hexacorallia</taxon>
        <taxon>Scleractinia</taxon>
        <taxon>Caryophylliina</taxon>
        <taxon>Caryophylliidae</taxon>
        <taxon>Desmophyllum</taxon>
    </lineage>
</organism>
<evidence type="ECO:0000256" key="3">
    <source>
        <dbReference type="PROSITE-ProRule" id="PRU00175"/>
    </source>
</evidence>
<evidence type="ECO:0000256" key="4">
    <source>
        <dbReference type="SAM" id="Coils"/>
    </source>
</evidence>
<proteinExistence type="predicted"/>
<keyword evidence="8" id="KW-1185">Reference proteome</keyword>
<protein>
    <recommendedName>
        <fullName evidence="6">RING-type domain-containing protein</fullName>
    </recommendedName>
</protein>
<keyword evidence="4" id="KW-0175">Coiled coil</keyword>
<gene>
    <name evidence="7" type="ORF">OS493_022469</name>
</gene>
<dbReference type="AlphaFoldDB" id="A0A9X0D2N6"/>
<keyword evidence="1 3" id="KW-0479">Metal-binding</keyword>
<evidence type="ECO:0000256" key="1">
    <source>
        <dbReference type="ARBA" id="ARBA00022771"/>
    </source>
</evidence>
<name>A0A9X0D2N6_9CNID</name>